<dbReference type="Proteomes" id="UP000193560">
    <property type="component" value="Unassembled WGS sequence"/>
</dbReference>
<dbReference type="STRING" id="90262.A0A1X2IPJ9"/>
<name>A0A1X2IPJ9_9FUNG</name>
<keyword evidence="4" id="KW-1133">Transmembrane helix</keyword>
<comment type="caution">
    <text evidence="7">The sequence shown here is derived from an EMBL/GenBank/DDBJ whole genome shotgun (WGS) entry which is preliminary data.</text>
</comment>
<evidence type="ECO:0000256" key="1">
    <source>
        <dbReference type="ARBA" id="ARBA00004606"/>
    </source>
</evidence>
<accession>A0A1X2IPJ9</accession>
<sequence length="345" mass="39702">MTHGLKMSKVFAKANYENTESTQPFWLKASEGPVPDDITLVTVVTPGTWFELERLTEYWKGPISATLHTDQNADTLTSIRQKYNDHSSLSKHVDIHLSVSTHHGLSVLLPRNAQRNLARLFGRTDYVMEMPSNIVPATDIRRTLETNREMFSTLLRTGDVLVVPRFGFLNHEGPSYKIPFSKARLLEVVGRDTMFLLDKHWKPNIGPTDLTAWKTATTLYPVKRYDFHYEPIVIESKTVQPWCAERFLDSRSACLFSSYLAGGEFWVLPDDYMVELPETEKSTLSDFDHVIENRLYAKFYWEQCVHHARQLDALGLWKGKQSEHIRTQCSRVIQNWGKGLIGKPE</sequence>
<evidence type="ECO:0000256" key="6">
    <source>
        <dbReference type="ARBA" id="ARBA00023180"/>
    </source>
</evidence>
<dbReference type="Pfam" id="PF13896">
    <property type="entry name" value="Glyco_transf_49"/>
    <property type="match status" value="1"/>
</dbReference>
<dbReference type="GO" id="GO:0016020">
    <property type="term" value="C:membrane"/>
    <property type="evidence" value="ECO:0007669"/>
    <property type="project" value="UniProtKB-SubCell"/>
</dbReference>
<evidence type="ECO:0000256" key="5">
    <source>
        <dbReference type="ARBA" id="ARBA00023136"/>
    </source>
</evidence>
<dbReference type="EMBL" id="MCGE01000007">
    <property type="protein sequence ID" value="ORZ19932.1"/>
    <property type="molecule type" value="Genomic_DNA"/>
</dbReference>
<keyword evidence="3" id="KW-0735">Signal-anchor</keyword>
<organism evidence="7 8">
    <name type="scientific">Absidia repens</name>
    <dbReference type="NCBI Taxonomy" id="90262"/>
    <lineage>
        <taxon>Eukaryota</taxon>
        <taxon>Fungi</taxon>
        <taxon>Fungi incertae sedis</taxon>
        <taxon>Mucoromycota</taxon>
        <taxon>Mucoromycotina</taxon>
        <taxon>Mucoromycetes</taxon>
        <taxon>Mucorales</taxon>
        <taxon>Cunninghamellaceae</taxon>
        <taxon>Absidia</taxon>
    </lineage>
</organism>
<evidence type="ECO:0000313" key="8">
    <source>
        <dbReference type="Proteomes" id="UP000193560"/>
    </source>
</evidence>
<dbReference type="OrthoDB" id="3056235at2759"/>
<dbReference type="PANTHER" id="PTHR12270">
    <property type="entry name" value="GLYCOSYLTRANSFERASE-RELATED"/>
    <property type="match status" value="1"/>
</dbReference>
<protein>
    <recommendedName>
        <fullName evidence="9">Glycosyltransferase family 49 protein</fullName>
    </recommendedName>
</protein>
<keyword evidence="6" id="KW-0325">Glycoprotein</keyword>
<dbReference type="GO" id="GO:0035269">
    <property type="term" value="P:protein O-linked glycosylation via mannose"/>
    <property type="evidence" value="ECO:0007669"/>
    <property type="project" value="TreeGrafter"/>
</dbReference>
<evidence type="ECO:0000313" key="7">
    <source>
        <dbReference type="EMBL" id="ORZ19932.1"/>
    </source>
</evidence>
<evidence type="ECO:0000256" key="3">
    <source>
        <dbReference type="ARBA" id="ARBA00022968"/>
    </source>
</evidence>
<keyword evidence="8" id="KW-1185">Reference proteome</keyword>
<dbReference type="PANTHER" id="PTHR12270:SF25">
    <property type="entry name" value="GLYCOSYLTRANSFERASE-LIKE PROTEIN LARGE"/>
    <property type="match status" value="1"/>
</dbReference>
<dbReference type="GO" id="GO:0015020">
    <property type="term" value="F:glucuronosyltransferase activity"/>
    <property type="evidence" value="ECO:0007669"/>
    <property type="project" value="TreeGrafter"/>
</dbReference>
<keyword evidence="2" id="KW-0812">Transmembrane</keyword>
<dbReference type="AlphaFoldDB" id="A0A1X2IPJ9"/>
<evidence type="ECO:0008006" key="9">
    <source>
        <dbReference type="Google" id="ProtNLM"/>
    </source>
</evidence>
<gene>
    <name evidence="7" type="ORF">BCR42DRAFT_460004</name>
</gene>
<proteinExistence type="predicted"/>
<evidence type="ECO:0000256" key="4">
    <source>
        <dbReference type="ARBA" id="ARBA00022989"/>
    </source>
</evidence>
<dbReference type="GO" id="GO:0042285">
    <property type="term" value="F:xylosyltransferase activity"/>
    <property type="evidence" value="ECO:0007669"/>
    <property type="project" value="TreeGrafter"/>
</dbReference>
<keyword evidence="5" id="KW-0472">Membrane</keyword>
<dbReference type="InterPro" id="IPR051292">
    <property type="entry name" value="Xyl/GlcA_transferase"/>
</dbReference>
<comment type="subcellular location">
    <subcellularLocation>
        <location evidence="1">Membrane</location>
        <topology evidence="1">Single-pass type II membrane protein</topology>
    </subcellularLocation>
</comment>
<reference evidence="7 8" key="1">
    <citation type="submission" date="2016-07" db="EMBL/GenBank/DDBJ databases">
        <title>Pervasive Adenine N6-methylation of Active Genes in Fungi.</title>
        <authorList>
            <consortium name="DOE Joint Genome Institute"/>
            <person name="Mondo S.J."/>
            <person name="Dannebaum R.O."/>
            <person name="Kuo R.C."/>
            <person name="Labutti K."/>
            <person name="Haridas S."/>
            <person name="Kuo A."/>
            <person name="Salamov A."/>
            <person name="Ahrendt S.R."/>
            <person name="Lipzen A."/>
            <person name="Sullivan W."/>
            <person name="Andreopoulos W.B."/>
            <person name="Clum A."/>
            <person name="Lindquist E."/>
            <person name="Daum C."/>
            <person name="Ramamoorthy G.K."/>
            <person name="Gryganskyi A."/>
            <person name="Culley D."/>
            <person name="Magnuson J.K."/>
            <person name="James T.Y."/>
            <person name="O'Malley M.A."/>
            <person name="Stajich J.E."/>
            <person name="Spatafora J.W."/>
            <person name="Visel A."/>
            <person name="Grigoriev I.V."/>
        </authorList>
    </citation>
    <scope>NUCLEOTIDE SEQUENCE [LARGE SCALE GENOMIC DNA]</scope>
    <source>
        <strain evidence="7 8">NRRL 1336</strain>
    </source>
</reference>
<evidence type="ECO:0000256" key="2">
    <source>
        <dbReference type="ARBA" id="ARBA00022692"/>
    </source>
</evidence>